<accession>A0A6V7XSG2</accession>
<feature type="region of interest" description="Disordered" evidence="1">
    <location>
        <begin position="114"/>
        <end position="135"/>
    </location>
</feature>
<sequence length="149" mass="16617">MIDYFGLIQDAFDLNMSVGVLRNSNRGFDISELILETAEELRLHLKQRGDTLSTRSYPLESHPHQSQSINQQQFQPSVHNTCSSPQLGISSNFSINPRQKARDLFLRSISSNKGEQRTFDGKSAQSGDTMQTTLGGGGVIQQLIIHLLQ</sequence>
<dbReference type="Proteomes" id="UP000580250">
    <property type="component" value="Unassembled WGS sequence"/>
</dbReference>
<protein>
    <recommendedName>
        <fullName evidence="2">SLC12A transporter C-terminal domain-containing protein</fullName>
    </recommendedName>
</protein>
<reference evidence="3 4" key="1">
    <citation type="submission" date="2020-08" db="EMBL/GenBank/DDBJ databases">
        <authorList>
            <person name="Koutsovoulos G."/>
            <person name="Danchin GJ E."/>
        </authorList>
    </citation>
    <scope>NUCLEOTIDE SEQUENCE [LARGE SCALE GENOMIC DNA]</scope>
</reference>
<dbReference type="EMBL" id="CAJEWN010002161">
    <property type="protein sequence ID" value="CAD2202255.1"/>
    <property type="molecule type" value="Genomic_DNA"/>
</dbReference>
<organism evidence="3 4">
    <name type="scientific">Meloidogyne enterolobii</name>
    <name type="common">Root-knot nematode worm</name>
    <name type="synonym">Meloidogyne mayaguensis</name>
    <dbReference type="NCBI Taxonomy" id="390850"/>
    <lineage>
        <taxon>Eukaryota</taxon>
        <taxon>Metazoa</taxon>
        <taxon>Ecdysozoa</taxon>
        <taxon>Nematoda</taxon>
        <taxon>Chromadorea</taxon>
        <taxon>Rhabditida</taxon>
        <taxon>Tylenchina</taxon>
        <taxon>Tylenchomorpha</taxon>
        <taxon>Tylenchoidea</taxon>
        <taxon>Meloidogynidae</taxon>
        <taxon>Meloidogyninae</taxon>
        <taxon>Meloidogyne</taxon>
    </lineage>
</organism>
<name>A0A6V7XSG2_MELEN</name>
<dbReference type="GO" id="GO:0006811">
    <property type="term" value="P:monoatomic ion transport"/>
    <property type="evidence" value="ECO:0007669"/>
    <property type="project" value="InterPro"/>
</dbReference>
<evidence type="ECO:0000313" key="4">
    <source>
        <dbReference type="Proteomes" id="UP000580250"/>
    </source>
</evidence>
<feature type="compositionally biased region" description="Low complexity" evidence="1">
    <location>
        <begin position="64"/>
        <end position="77"/>
    </location>
</feature>
<dbReference type="Pfam" id="PF03522">
    <property type="entry name" value="SLC12"/>
    <property type="match status" value="1"/>
</dbReference>
<feature type="domain" description="SLC12A transporter C-terminal" evidence="2">
    <location>
        <begin position="3"/>
        <end position="83"/>
    </location>
</feature>
<gene>
    <name evidence="3" type="ORF">MENT_LOCUS55878</name>
</gene>
<evidence type="ECO:0000256" key="1">
    <source>
        <dbReference type="SAM" id="MobiDB-lite"/>
    </source>
</evidence>
<dbReference type="InterPro" id="IPR018491">
    <property type="entry name" value="SLC12_C"/>
</dbReference>
<feature type="region of interest" description="Disordered" evidence="1">
    <location>
        <begin position="53"/>
        <end position="81"/>
    </location>
</feature>
<dbReference type="OrthoDB" id="2020542at2759"/>
<evidence type="ECO:0000259" key="2">
    <source>
        <dbReference type="Pfam" id="PF03522"/>
    </source>
</evidence>
<comment type="caution">
    <text evidence="3">The sequence shown here is derived from an EMBL/GenBank/DDBJ whole genome shotgun (WGS) entry which is preliminary data.</text>
</comment>
<proteinExistence type="predicted"/>
<dbReference type="GO" id="GO:0016020">
    <property type="term" value="C:membrane"/>
    <property type="evidence" value="ECO:0007669"/>
    <property type="project" value="InterPro"/>
</dbReference>
<dbReference type="GO" id="GO:0022857">
    <property type="term" value="F:transmembrane transporter activity"/>
    <property type="evidence" value="ECO:0007669"/>
    <property type="project" value="InterPro"/>
</dbReference>
<evidence type="ECO:0000313" key="3">
    <source>
        <dbReference type="EMBL" id="CAD2202255.1"/>
    </source>
</evidence>
<dbReference type="AlphaFoldDB" id="A0A6V7XSG2"/>